<dbReference type="AlphaFoldDB" id="A0A2P1DV16"/>
<dbReference type="EMBL" id="CP017758">
    <property type="protein sequence ID" value="AVK72230.1"/>
    <property type="molecule type" value="Genomic_DNA"/>
</dbReference>
<dbReference type="KEGG" id="cuh:BJN34_0245"/>
<protein>
    <submittedName>
        <fullName evidence="2">Uncharacterized protein</fullName>
    </submittedName>
</protein>
<sequence>MNCRSSVETVQMTSKPGSDVAPRSVWPLPAYGSGGVRHRGSVSLIRALTLNCGNLRWRCQAKGTSPKGEAESSDAPPRGGAARSSVEAAVMAVERRGCIILVCGCVNCVSRRSTAA</sequence>
<evidence type="ECO:0000313" key="3">
    <source>
        <dbReference type="Proteomes" id="UP000189627"/>
    </source>
</evidence>
<organism evidence="2 3">
    <name type="scientific">Cupriavidus necator</name>
    <name type="common">Alcaligenes eutrophus</name>
    <name type="synonym">Ralstonia eutropha</name>
    <dbReference type="NCBI Taxonomy" id="106590"/>
    <lineage>
        <taxon>Bacteria</taxon>
        <taxon>Pseudomonadati</taxon>
        <taxon>Pseudomonadota</taxon>
        <taxon>Betaproteobacteria</taxon>
        <taxon>Burkholderiales</taxon>
        <taxon>Burkholderiaceae</taxon>
        <taxon>Cupriavidus</taxon>
    </lineage>
</organism>
<dbReference type="Proteomes" id="UP000189627">
    <property type="component" value="Chromosome 2"/>
</dbReference>
<evidence type="ECO:0000256" key="1">
    <source>
        <dbReference type="SAM" id="MobiDB-lite"/>
    </source>
</evidence>
<dbReference type="OrthoDB" id="9153614at2"/>
<feature type="region of interest" description="Disordered" evidence="1">
    <location>
        <begin position="62"/>
        <end position="82"/>
    </location>
</feature>
<name>A0A2P1DV16_CUPNE</name>
<proteinExistence type="predicted"/>
<evidence type="ECO:0000313" key="2">
    <source>
        <dbReference type="EMBL" id="AVK72230.1"/>
    </source>
</evidence>
<gene>
    <name evidence="2" type="ORF">BJN34_0245</name>
</gene>
<feature type="region of interest" description="Disordered" evidence="1">
    <location>
        <begin position="1"/>
        <end position="23"/>
    </location>
</feature>
<reference evidence="3" key="1">
    <citation type="submission" date="2017-02" db="EMBL/GenBank/DDBJ databases">
        <title>Complete genome sequence of Cupriavidus necator strain NH9, a 3-chlorobenzoate degrader.</title>
        <authorList>
            <person name="Moriuchi R."/>
            <person name="Dohra H."/>
            <person name="Ogawa N."/>
        </authorList>
    </citation>
    <scope>NUCLEOTIDE SEQUENCE [LARGE SCALE GENOMIC DNA]</scope>
    <source>
        <strain evidence="3">NH9</strain>
    </source>
</reference>
<feature type="compositionally biased region" description="Polar residues" evidence="1">
    <location>
        <begin position="1"/>
        <end position="16"/>
    </location>
</feature>
<accession>A0A2P1DV16</accession>